<dbReference type="OrthoDB" id="7021192at2"/>
<feature type="transmembrane region" description="Helical" evidence="5">
    <location>
        <begin position="41"/>
        <end position="63"/>
    </location>
</feature>
<organism evidence="6 7">
    <name type="scientific">Lichenicoccus roseus</name>
    <dbReference type="NCBI Taxonomy" id="2683649"/>
    <lineage>
        <taxon>Bacteria</taxon>
        <taxon>Pseudomonadati</taxon>
        <taxon>Pseudomonadota</taxon>
        <taxon>Alphaproteobacteria</taxon>
        <taxon>Acetobacterales</taxon>
        <taxon>Acetobacteraceae</taxon>
        <taxon>Lichenicoccus</taxon>
    </lineage>
</organism>
<evidence type="ECO:0000256" key="3">
    <source>
        <dbReference type="ARBA" id="ARBA00022989"/>
    </source>
</evidence>
<reference evidence="6 7" key="1">
    <citation type="submission" date="2019-05" db="EMBL/GenBank/DDBJ databases">
        <authorList>
            <person name="Pankratov T."/>
            <person name="Grouzdev D."/>
        </authorList>
    </citation>
    <scope>NUCLEOTIDE SEQUENCE [LARGE SCALE GENOMIC DNA]</scope>
    <source>
        <strain evidence="6 7">KEBCLARHB70R</strain>
    </source>
</reference>
<dbReference type="RefSeq" id="WP_138325065.1">
    <property type="nucleotide sequence ID" value="NZ_VCDI01000002.1"/>
</dbReference>
<keyword evidence="4 5" id="KW-0472">Membrane</keyword>
<evidence type="ECO:0000313" key="6">
    <source>
        <dbReference type="EMBL" id="TLU72991.1"/>
    </source>
</evidence>
<dbReference type="Proteomes" id="UP000305654">
    <property type="component" value="Unassembled WGS sequence"/>
</dbReference>
<dbReference type="Pfam" id="PF07869">
    <property type="entry name" value="DUF1656"/>
    <property type="match status" value="1"/>
</dbReference>
<dbReference type="AlphaFoldDB" id="A0A5R9JBK3"/>
<gene>
    <name evidence="6" type="ORF">FE263_05955</name>
</gene>
<comment type="caution">
    <text evidence="6">The sequence shown here is derived from an EMBL/GenBank/DDBJ whole genome shotgun (WGS) entry which is preliminary data.</text>
</comment>
<evidence type="ECO:0000313" key="7">
    <source>
        <dbReference type="Proteomes" id="UP000305654"/>
    </source>
</evidence>
<proteinExistence type="predicted"/>
<name>A0A5R9JBK3_9PROT</name>
<protein>
    <submittedName>
        <fullName evidence="6">DUF1656 domain-containing protein</fullName>
    </submittedName>
</protein>
<evidence type="ECO:0000256" key="4">
    <source>
        <dbReference type="ARBA" id="ARBA00023136"/>
    </source>
</evidence>
<keyword evidence="2 5" id="KW-0812">Transmembrane</keyword>
<keyword evidence="3 5" id="KW-1133">Transmembrane helix</keyword>
<evidence type="ECO:0000256" key="1">
    <source>
        <dbReference type="ARBA" id="ARBA00022475"/>
    </source>
</evidence>
<keyword evidence="1" id="KW-1003">Cell membrane</keyword>
<dbReference type="InterPro" id="IPR012451">
    <property type="entry name" value="DUF1656"/>
</dbReference>
<keyword evidence="7" id="KW-1185">Reference proteome</keyword>
<sequence length="64" mass="7197">MLSEANLDGVLFAPIVLYALAALPITLLLRTVMWRIGFMRLVWHLALFEVALYLSVLSLLVLLV</sequence>
<feature type="transmembrane region" description="Helical" evidence="5">
    <location>
        <begin position="12"/>
        <end position="29"/>
    </location>
</feature>
<accession>A0A5R9JBK3</accession>
<evidence type="ECO:0000256" key="2">
    <source>
        <dbReference type="ARBA" id="ARBA00022692"/>
    </source>
</evidence>
<dbReference type="EMBL" id="VCDI01000002">
    <property type="protein sequence ID" value="TLU72991.1"/>
    <property type="molecule type" value="Genomic_DNA"/>
</dbReference>
<evidence type="ECO:0000256" key="5">
    <source>
        <dbReference type="SAM" id="Phobius"/>
    </source>
</evidence>